<feature type="transmembrane region" description="Helical" evidence="2">
    <location>
        <begin position="164"/>
        <end position="184"/>
    </location>
</feature>
<accession>A0A4R5CRK2</accession>
<feature type="transmembrane region" description="Helical" evidence="2">
    <location>
        <begin position="135"/>
        <end position="152"/>
    </location>
</feature>
<dbReference type="RefSeq" id="WP_131898944.1">
    <property type="nucleotide sequence ID" value="NZ_SMKZ01000041.1"/>
</dbReference>
<feature type="transmembrane region" description="Helical" evidence="2">
    <location>
        <begin position="54"/>
        <end position="72"/>
    </location>
</feature>
<dbReference type="InParanoid" id="A0A4R5CRK2"/>
<evidence type="ECO:0000313" key="3">
    <source>
        <dbReference type="EMBL" id="TDE01451.1"/>
    </source>
</evidence>
<evidence type="ECO:0000256" key="2">
    <source>
        <dbReference type="SAM" id="Phobius"/>
    </source>
</evidence>
<evidence type="ECO:0000256" key="1">
    <source>
        <dbReference type="SAM" id="MobiDB-lite"/>
    </source>
</evidence>
<keyword evidence="2" id="KW-0472">Membrane</keyword>
<dbReference type="Proteomes" id="UP000294739">
    <property type="component" value="Unassembled WGS sequence"/>
</dbReference>
<protein>
    <submittedName>
        <fullName evidence="3">Uncharacterized protein</fullName>
    </submittedName>
</protein>
<proteinExistence type="predicted"/>
<dbReference type="EMBL" id="SMKZ01000041">
    <property type="protein sequence ID" value="TDE01451.1"/>
    <property type="molecule type" value="Genomic_DNA"/>
</dbReference>
<feature type="transmembrane region" description="Helical" evidence="2">
    <location>
        <begin position="110"/>
        <end position="129"/>
    </location>
</feature>
<evidence type="ECO:0000313" key="4">
    <source>
        <dbReference type="Proteomes" id="UP000294739"/>
    </source>
</evidence>
<feature type="transmembrane region" description="Helical" evidence="2">
    <location>
        <begin position="28"/>
        <end position="47"/>
    </location>
</feature>
<feature type="transmembrane region" description="Helical" evidence="2">
    <location>
        <begin position="78"/>
        <end position="98"/>
    </location>
</feature>
<feature type="region of interest" description="Disordered" evidence="1">
    <location>
        <begin position="221"/>
        <end position="243"/>
    </location>
</feature>
<keyword evidence="4" id="KW-1185">Reference proteome</keyword>
<keyword evidence="2" id="KW-1133">Transmembrane helix</keyword>
<organism evidence="3 4">
    <name type="scientific">Jiangella asiatica</name>
    <dbReference type="NCBI Taxonomy" id="2530372"/>
    <lineage>
        <taxon>Bacteria</taxon>
        <taxon>Bacillati</taxon>
        <taxon>Actinomycetota</taxon>
        <taxon>Actinomycetes</taxon>
        <taxon>Jiangellales</taxon>
        <taxon>Jiangellaceae</taxon>
        <taxon>Jiangella</taxon>
    </lineage>
</organism>
<name>A0A4R5CRK2_9ACTN</name>
<feature type="region of interest" description="Disordered" evidence="1">
    <location>
        <begin position="267"/>
        <end position="295"/>
    </location>
</feature>
<gene>
    <name evidence="3" type="ORF">E1269_23005</name>
</gene>
<comment type="caution">
    <text evidence="3">The sequence shown here is derived from an EMBL/GenBank/DDBJ whole genome shotgun (WGS) entry which is preliminary data.</text>
</comment>
<sequence length="327" mass="32089">MPSVQASLAVAALAGVLGLASASGRTLLAGGIALVVLIFTLGAVSAARVRAARWSAAVSLAAGGAALAWTYGEETSDLTPIAAVLGPTLLASVVVQLFGQDGRARLTASLAYSVSACVLAVLPVCWLALRESPDGPYAVGLALLGVGVVGVTETVPISRAVRRLLGVLLAAVVTGALVLTTGWVDEAVPAVSAVVVATFAGLMAAVAFAAVDRLAEEFTAEPGQIDLDEPEPPAGAADRGAGLHPAAAHAAGSHAAGVHAAGAHSSGVHASGAHRAGDDGLGDDPPVDGPAGDGPRRGAGVFLPLRISVPFVAAAPAAYVLGRIFVS</sequence>
<dbReference type="OrthoDB" id="5196699at2"/>
<reference evidence="3 4" key="1">
    <citation type="submission" date="2019-03" db="EMBL/GenBank/DDBJ databases">
        <title>Draft genome sequences of novel Actinobacteria.</title>
        <authorList>
            <person name="Sahin N."/>
            <person name="Ay H."/>
            <person name="Saygin H."/>
        </authorList>
    </citation>
    <scope>NUCLEOTIDE SEQUENCE [LARGE SCALE GENOMIC DNA]</scope>
    <source>
        <strain evidence="3 4">5K138</strain>
    </source>
</reference>
<keyword evidence="2" id="KW-0812">Transmembrane</keyword>
<dbReference type="AlphaFoldDB" id="A0A4R5CRK2"/>
<feature type="transmembrane region" description="Helical" evidence="2">
    <location>
        <begin position="190"/>
        <end position="211"/>
    </location>
</feature>